<comment type="cofactor">
    <cofactor evidence="14">
        <name>Mg(2+)</name>
        <dbReference type="ChEBI" id="CHEBI:18420"/>
    </cofactor>
    <cofactor evidence="14">
        <name>Mn(2+)</name>
        <dbReference type="ChEBI" id="CHEBI:29035"/>
    </cofactor>
    <text evidence="14">Binds 1 Mg(2+) or Mn(2+) ion per subunit.</text>
</comment>
<dbReference type="InterPro" id="IPR024084">
    <property type="entry name" value="IsoPropMal-DH-like_dom"/>
</dbReference>
<dbReference type="AlphaFoldDB" id="A0AAN6MU38"/>
<evidence type="ECO:0000256" key="1">
    <source>
        <dbReference type="ARBA" id="ARBA00001936"/>
    </source>
</evidence>
<evidence type="ECO:0000256" key="6">
    <source>
        <dbReference type="ARBA" id="ARBA00022605"/>
    </source>
</evidence>
<feature type="compositionally biased region" description="Low complexity" evidence="15">
    <location>
        <begin position="623"/>
        <end position="638"/>
    </location>
</feature>
<evidence type="ECO:0000256" key="8">
    <source>
        <dbReference type="ARBA" id="ARBA00022842"/>
    </source>
</evidence>
<feature type="compositionally biased region" description="Polar residues" evidence="15">
    <location>
        <begin position="369"/>
        <end position="401"/>
    </location>
</feature>
<dbReference type="GO" id="GO:0005829">
    <property type="term" value="C:cytosol"/>
    <property type="evidence" value="ECO:0007669"/>
    <property type="project" value="TreeGrafter"/>
</dbReference>
<feature type="region of interest" description="Disordered" evidence="15">
    <location>
        <begin position="703"/>
        <end position="733"/>
    </location>
</feature>
<comment type="subunit">
    <text evidence="3 14">Homodimer.</text>
</comment>
<dbReference type="GO" id="GO:0009098">
    <property type="term" value="P:L-leucine biosynthetic process"/>
    <property type="evidence" value="ECO:0007669"/>
    <property type="project" value="UniProtKB-KW"/>
</dbReference>
<dbReference type="GO" id="GO:0051287">
    <property type="term" value="F:NAD binding"/>
    <property type="evidence" value="ECO:0007669"/>
    <property type="project" value="InterPro"/>
</dbReference>
<gene>
    <name evidence="17" type="ORF">C8A05DRAFT_40825</name>
</gene>
<feature type="compositionally biased region" description="Basic residues" evidence="15">
    <location>
        <begin position="511"/>
        <end position="520"/>
    </location>
</feature>
<evidence type="ECO:0000256" key="5">
    <source>
        <dbReference type="ARBA" id="ARBA00022430"/>
    </source>
</evidence>
<comment type="caution">
    <text evidence="17">The sequence shown here is derived from an EMBL/GenBank/DDBJ whole genome shotgun (WGS) entry which is preliminary data.</text>
</comment>
<dbReference type="EMBL" id="MU855329">
    <property type="protein sequence ID" value="KAK3906328.1"/>
    <property type="molecule type" value="Genomic_DNA"/>
</dbReference>
<dbReference type="SMART" id="SM01329">
    <property type="entry name" value="Iso_dh"/>
    <property type="match status" value="1"/>
</dbReference>
<evidence type="ECO:0000256" key="13">
    <source>
        <dbReference type="RuleBase" id="RU004443"/>
    </source>
</evidence>
<dbReference type="Gene3D" id="3.40.718.10">
    <property type="entry name" value="Isopropylmalate Dehydrogenase"/>
    <property type="match status" value="1"/>
</dbReference>
<evidence type="ECO:0000259" key="16">
    <source>
        <dbReference type="SMART" id="SM01329"/>
    </source>
</evidence>
<comment type="pathway">
    <text evidence="14">Amino-acid biosynthesis; L-leucine biosynthesis; L-leucine from 3-methyl-2-oxobutanoate: step 3/4.</text>
</comment>
<keyword evidence="9 13" id="KW-0560">Oxidoreductase</keyword>
<feature type="region of interest" description="Disordered" evidence="15">
    <location>
        <begin position="112"/>
        <end position="186"/>
    </location>
</feature>
<keyword evidence="12 14" id="KW-0100">Branched-chain amino acid biosynthesis</keyword>
<evidence type="ECO:0000256" key="2">
    <source>
        <dbReference type="ARBA" id="ARBA00007769"/>
    </source>
</evidence>
<dbReference type="InterPro" id="IPR019818">
    <property type="entry name" value="IsoCit/isopropylmalate_DH_CS"/>
</dbReference>
<evidence type="ECO:0000313" key="18">
    <source>
        <dbReference type="Proteomes" id="UP001303889"/>
    </source>
</evidence>
<proteinExistence type="inferred from homology"/>
<feature type="compositionally biased region" description="Low complexity" evidence="15">
    <location>
        <begin position="498"/>
        <end position="510"/>
    </location>
</feature>
<feature type="compositionally biased region" description="Polar residues" evidence="15">
    <location>
        <begin position="452"/>
        <end position="466"/>
    </location>
</feature>
<evidence type="ECO:0000256" key="10">
    <source>
        <dbReference type="ARBA" id="ARBA00023027"/>
    </source>
</evidence>
<keyword evidence="6" id="KW-0028">Amino-acid biosynthesis</keyword>
<evidence type="ECO:0000256" key="15">
    <source>
        <dbReference type="SAM" id="MobiDB-lite"/>
    </source>
</evidence>
<comment type="cofactor">
    <cofactor evidence="1">
        <name>Mn(2+)</name>
        <dbReference type="ChEBI" id="CHEBI:29035"/>
    </cofactor>
</comment>
<accession>A0AAN6MU38</accession>
<dbReference type="InterPro" id="IPR004429">
    <property type="entry name" value="Isopropylmalate_DH"/>
</dbReference>
<keyword evidence="10 14" id="KW-0520">NAD</keyword>
<dbReference type="GO" id="GO:0000287">
    <property type="term" value="F:magnesium ion binding"/>
    <property type="evidence" value="ECO:0007669"/>
    <property type="project" value="InterPro"/>
</dbReference>
<organism evidence="17 18">
    <name type="scientific">Staphylotrichum tortipilum</name>
    <dbReference type="NCBI Taxonomy" id="2831512"/>
    <lineage>
        <taxon>Eukaryota</taxon>
        <taxon>Fungi</taxon>
        <taxon>Dikarya</taxon>
        <taxon>Ascomycota</taxon>
        <taxon>Pezizomycotina</taxon>
        <taxon>Sordariomycetes</taxon>
        <taxon>Sordariomycetidae</taxon>
        <taxon>Sordariales</taxon>
        <taxon>Chaetomiaceae</taxon>
        <taxon>Staphylotrichum</taxon>
    </lineage>
</organism>
<reference evidence="17" key="2">
    <citation type="submission" date="2023-05" db="EMBL/GenBank/DDBJ databases">
        <authorList>
            <consortium name="Lawrence Berkeley National Laboratory"/>
            <person name="Steindorff A."/>
            <person name="Hensen N."/>
            <person name="Bonometti L."/>
            <person name="Westerberg I."/>
            <person name="Brannstrom I.O."/>
            <person name="Guillou S."/>
            <person name="Cros-Aarteil S."/>
            <person name="Calhoun S."/>
            <person name="Haridas S."/>
            <person name="Kuo A."/>
            <person name="Mondo S."/>
            <person name="Pangilinan J."/>
            <person name="Riley R."/>
            <person name="Labutti K."/>
            <person name="Andreopoulos B."/>
            <person name="Lipzen A."/>
            <person name="Chen C."/>
            <person name="Yanf M."/>
            <person name="Daum C."/>
            <person name="Ng V."/>
            <person name="Clum A."/>
            <person name="Ohm R."/>
            <person name="Martin F."/>
            <person name="Silar P."/>
            <person name="Natvig D."/>
            <person name="Lalanne C."/>
            <person name="Gautier V."/>
            <person name="Ament-Velasquez S.L."/>
            <person name="Kruys A."/>
            <person name="Hutchinson M.I."/>
            <person name="Powell A.J."/>
            <person name="Barry K."/>
            <person name="Miller A.N."/>
            <person name="Grigoriev I.V."/>
            <person name="Debuchy R."/>
            <person name="Gladieux P."/>
            <person name="Thoren M.H."/>
            <person name="Johannesson H."/>
        </authorList>
    </citation>
    <scope>NUCLEOTIDE SEQUENCE</scope>
    <source>
        <strain evidence="17">CBS 103.79</strain>
    </source>
</reference>
<dbReference type="PANTHER" id="PTHR42979:SF1">
    <property type="entry name" value="3-ISOPROPYLMALATE DEHYDROGENASE"/>
    <property type="match status" value="1"/>
</dbReference>
<evidence type="ECO:0000313" key="17">
    <source>
        <dbReference type="EMBL" id="KAK3906328.1"/>
    </source>
</evidence>
<evidence type="ECO:0000256" key="3">
    <source>
        <dbReference type="ARBA" id="ARBA00011738"/>
    </source>
</evidence>
<dbReference type="NCBIfam" id="TIGR00169">
    <property type="entry name" value="leuB"/>
    <property type="match status" value="1"/>
</dbReference>
<comment type="function">
    <text evidence="14">Catalyzes the oxidation of 3-carboxy-2-hydroxy-4-methylpentanoate (3-isopropylmalate) to 3-carboxy-4-methyl-2-oxopentanoate. The product decarboxylates to 4-methyl-2 oxopentanoate.</text>
</comment>
<comment type="similarity">
    <text evidence="2 13">Belongs to the isocitrate and isopropylmalate dehydrogenases family.</text>
</comment>
<feature type="compositionally biased region" description="Basic and acidic residues" evidence="15">
    <location>
        <begin position="36"/>
        <end position="46"/>
    </location>
</feature>
<name>A0AAN6MU38_9PEZI</name>
<dbReference type="PANTHER" id="PTHR42979">
    <property type="entry name" value="3-ISOPROPYLMALATE DEHYDROGENASE"/>
    <property type="match status" value="1"/>
</dbReference>
<dbReference type="SUPFAM" id="SSF53659">
    <property type="entry name" value="Isocitrate/Isopropylmalate dehydrogenase-like"/>
    <property type="match status" value="1"/>
</dbReference>
<dbReference type="FunFam" id="3.40.718.10:FF:000006">
    <property type="entry name" value="3-isopropylmalate dehydrogenase"/>
    <property type="match status" value="1"/>
</dbReference>
<keyword evidence="18" id="KW-1185">Reference proteome</keyword>
<keyword evidence="5 14" id="KW-0432">Leucine biosynthesis</keyword>
<dbReference type="Pfam" id="PF00180">
    <property type="entry name" value="Iso_dh"/>
    <property type="match status" value="1"/>
</dbReference>
<dbReference type="GO" id="GO:0003862">
    <property type="term" value="F:3-isopropylmalate dehydrogenase activity"/>
    <property type="evidence" value="ECO:0007669"/>
    <property type="project" value="UniProtKB-EC"/>
</dbReference>
<comment type="catalytic activity">
    <reaction evidence="14">
        <text>(2R,3S)-3-isopropylmalate + NAD(+) = 4-methyl-2-oxopentanoate + CO2 + NADH</text>
        <dbReference type="Rhea" id="RHEA:32271"/>
        <dbReference type="ChEBI" id="CHEBI:16526"/>
        <dbReference type="ChEBI" id="CHEBI:17865"/>
        <dbReference type="ChEBI" id="CHEBI:35121"/>
        <dbReference type="ChEBI" id="CHEBI:57540"/>
        <dbReference type="ChEBI" id="CHEBI:57945"/>
        <dbReference type="EC" id="1.1.1.85"/>
    </reaction>
</comment>
<reference evidence="17" key="1">
    <citation type="journal article" date="2023" name="Mol. Phylogenet. Evol.">
        <title>Genome-scale phylogeny and comparative genomics of the fungal order Sordariales.</title>
        <authorList>
            <person name="Hensen N."/>
            <person name="Bonometti L."/>
            <person name="Westerberg I."/>
            <person name="Brannstrom I.O."/>
            <person name="Guillou S."/>
            <person name="Cros-Aarteil S."/>
            <person name="Calhoun S."/>
            <person name="Haridas S."/>
            <person name="Kuo A."/>
            <person name="Mondo S."/>
            <person name="Pangilinan J."/>
            <person name="Riley R."/>
            <person name="LaButti K."/>
            <person name="Andreopoulos B."/>
            <person name="Lipzen A."/>
            <person name="Chen C."/>
            <person name="Yan M."/>
            <person name="Daum C."/>
            <person name="Ng V."/>
            <person name="Clum A."/>
            <person name="Steindorff A."/>
            <person name="Ohm R.A."/>
            <person name="Martin F."/>
            <person name="Silar P."/>
            <person name="Natvig D.O."/>
            <person name="Lalanne C."/>
            <person name="Gautier V."/>
            <person name="Ament-Velasquez S.L."/>
            <person name="Kruys A."/>
            <person name="Hutchinson M.I."/>
            <person name="Powell A.J."/>
            <person name="Barry K."/>
            <person name="Miller A.N."/>
            <person name="Grigoriev I.V."/>
            <person name="Debuchy R."/>
            <person name="Gladieux P."/>
            <person name="Hiltunen Thoren M."/>
            <person name="Johannesson H."/>
        </authorList>
    </citation>
    <scope>NUCLEOTIDE SEQUENCE</scope>
    <source>
        <strain evidence="17">CBS 103.79</strain>
    </source>
</reference>
<evidence type="ECO:0000256" key="11">
    <source>
        <dbReference type="ARBA" id="ARBA00023211"/>
    </source>
</evidence>
<keyword evidence="7 14" id="KW-0479">Metal-binding</keyword>
<feature type="compositionally biased region" description="Basic and acidic residues" evidence="15">
    <location>
        <begin position="703"/>
        <end position="727"/>
    </location>
</feature>
<evidence type="ECO:0000256" key="4">
    <source>
        <dbReference type="ARBA" id="ARBA00013101"/>
    </source>
</evidence>
<dbReference type="Proteomes" id="UP001303889">
    <property type="component" value="Unassembled WGS sequence"/>
</dbReference>
<protein>
    <recommendedName>
        <fullName evidence="4 14">3-isopropylmalate dehydrogenase</fullName>
        <ecNumber evidence="4 14">1.1.1.85</ecNumber>
    </recommendedName>
</protein>
<evidence type="ECO:0000256" key="7">
    <source>
        <dbReference type="ARBA" id="ARBA00022723"/>
    </source>
</evidence>
<keyword evidence="8" id="KW-0460">Magnesium</keyword>
<feature type="compositionally biased region" description="Acidic residues" evidence="15">
    <location>
        <begin position="583"/>
        <end position="596"/>
    </location>
</feature>
<feature type="region of interest" description="Disordered" evidence="15">
    <location>
        <begin position="363"/>
        <end position="673"/>
    </location>
</feature>
<evidence type="ECO:0000256" key="12">
    <source>
        <dbReference type="ARBA" id="ARBA00023304"/>
    </source>
</evidence>
<evidence type="ECO:0000256" key="14">
    <source>
        <dbReference type="RuleBase" id="RU004445"/>
    </source>
</evidence>
<feature type="domain" description="Isopropylmalate dehydrogenase-like" evidence="16">
    <location>
        <begin position="751"/>
        <end position="1104"/>
    </location>
</feature>
<feature type="compositionally biased region" description="Low complexity" evidence="15">
    <location>
        <begin position="163"/>
        <end position="175"/>
    </location>
</feature>
<evidence type="ECO:0000256" key="9">
    <source>
        <dbReference type="ARBA" id="ARBA00023002"/>
    </source>
</evidence>
<feature type="region of interest" description="Disordered" evidence="15">
    <location>
        <begin position="1"/>
        <end position="96"/>
    </location>
</feature>
<dbReference type="EC" id="1.1.1.85" evidence="4 14"/>
<feature type="compositionally biased region" description="Polar residues" evidence="15">
    <location>
        <begin position="145"/>
        <end position="155"/>
    </location>
</feature>
<dbReference type="PROSITE" id="PS00470">
    <property type="entry name" value="IDH_IMDH"/>
    <property type="match status" value="1"/>
</dbReference>
<sequence length="1114" mass="117692">MSADQPGSSFGDPNAAPPTPKRTPISAVLPSPVFETPKRSQGRFDESTGWTPRFAEEYSVFNSTPGNLRGSRTPFPDFGPSTPYPGGGAGQKRSLSTDGIGLGVVVNVDERVPSPNLSLPPVDPSRVLGSSPVPLPTPTFDRSGATGQLAESVSRSAKKVRRGTATAEAQGGQTATPPPSARKGERKLAPKFDTTPTMQNDQDFGQQAHFMASAQQQQQQQGMGSFVTNPGDMFGYPLSAPAAGPGYDAQRSFWDPDPSLAGMDIDFSVNPGGVFQPPTPHQAQGPVDWTGASQLLHSQGGMVAGHGDVHASAAGDGQTSLVSQSPMSMLVTSSADHSMFAASYPTPIDDPFGMGDAGGAVNPGLIFNRPQSASMDTTSFGQHLPLPSSNVAASQGNGNDMDSSRGPPVLKPAPGRGELRRSASAKDATPRKQDRASASSPIKESGRPGLSRSFSENRGNKVSTGRPSLPTLAPRPRSQLTNNAGVNANKPVISQPQRPSSGRLSPPKSSSSHHHHHHRLSSLSSIPERSPPQLRTQAKFTIDANGRARVETMVVVPDEPSPSAVSKRHSSYSAPRRQQWASSDDDDDDSSTDDEPIIIPSRNTSFVLPDPRKPTTIHPFHNSQRSSISERSTTSSASFQGEPREEEGHEAGDSDGETVVNELTPTRKGSGDALSELRKLRETRQKQLICTCSEPPLAFSHGRSREAMARPEPRGSGKRAEDAEGPHGGRRLRKAGFGVGVRTTADMATHNIVVFGGDHCGPEVVAEAIKVLRAIETHKPSAGKFNLQEHLIGGASINAHGDPLTDEAVAAARAADAVILGAIGGPEWGPSSPVRPEQGILKLRKELATYGNLRPCSFASESLVDSSPLKADVCRGTDFVVVRELTGGIYFGDRTEDDGSGFAMDTEPYSRAEIERIARLSGFLALANDPPSKVWSLDKANVLATSRLWRKVVTEVFEKEFPQLELNHQLIDSAAMLMVKNPRALNGVVMTSNLFGDIISDEASVIPGSIGLLPSASLGGIPDGKSKCNGIYEPIHGSAPDISGKGVVNPVGTILSVAMMLRYSLNLPKEAAAVEAAVKLAIDNGTRTRDLGGDAGTARMGDAVIHELVKILTA</sequence>
<keyword evidence="11" id="KW-0464">Manganese</keyword>
<feature type="compositionally biased region" description="Polar residues" evidence="15">
    <location>
        <begin position="478"/>
        <end position="497"/>
    </location>
</feature>
<feature type="compositionally biased region" description="Basic and acidic residues" evidence="15">
    <location>
        <begin position="642"/>
        <end position="652"/>
    </location>
</feature>